<dbReference type="Gene3D" id="3.30.70.270">
    <property type="match status" value="1"/>
</dbReference>
<dbReference type="GO" id="GO:0000160">
    <property type="term" value="P:phosphorelay signal transduction system"/>
    <property type="evidence" value="ECO:0007669"/>
    <property type="project" value="InterPro"/>
</dbReference>
<dbReference type="PATRIC" id="fig|243231.5.peg.1685"/>
<dbReference type="InterPro" id="IPR029787">
    <property type="entry name" value="Nucleotide_cyclase"/>
</dbReference>
<dbReference type="InterPro" id="IPR000160">
    <property type="entry name" value="GGDEF_dom"/>
</dbReference>
<evidence type="ECO:0000313" key="7">
    <source>
        <dbReference type="Proteomes" id="UP000000577"/>
    </source>
</evidence>
<dbReference type="SMR" id="Q74CN0"/>
<reference evidence="6 7" key="2">
    <citation type="journal article" date="2012" name="BMC Genomics">
        <title>Comparative genomic analysis of Geobacter sulfurreducens KN400, a strain with enhanced capacity for extracellular electron transfer and electricity production.</title>
        <authorList>
            <person name="Butler J.E."/>
            <person name="Young N.D."/>
            <person name="Aklujkar M."/>
            <person name="Lovley D.R."/>
        </authorList>
    </citation>
    <scope>NUCLEOTIDE SEQUENCE [LARGE SCALE GENOMIC DNA]</scope>
    <source>
        <strain evidence="7">ATCC 51573 / DSM 12127 / PCA</strain>
    </source>
</reference>
<dbReference type="EMBL" id="AE017180">
    <property type="protein sequence ID" value="AAR35017.1"/>
    <property type="molecule type" value="Genomic_DNA"/>
</dbReference>
<dbReference type="GO" id="GO:1902201">
    <property type="term" value="P:negative regulation of bacterial-type flagellum-dependent cell motility"/>
    <property type="evidence" value="ECO:0000318"/>
    <property type="project" value="GO_Central"/>
</dbReference>
<reference evidence="6 7" key="1">
    <citation type="journal article" date="2003" name="Science">
        <title>Genome of Geobacter sulfurreducens: metal reduction in subsurface environments.</title>
        <authorList>
            <person name="Methe B.A."/>
            <person name="Nelson K.E."/>
            <person name="Eisen J.A."/>
            <person name="Paulsen I.T."/>
            <person name="Nelson W."/>
            <person name="Heidelberg J.F."/>
            <person name="Wu D."/>
            <person name="Wu M."/>
            <person name="Ward N."/>
            <person name="Beanan M.J."/>
            <person name="Dodson R.J."/>
            <person name="Madupu R."/>
            <person name="Brinkac L.M."/>
            <person name="Daugherty S.C."/>
            <person name="DeBoy R.T."/>
            <person name="Durkin A.S."/>
            <person name="Gwinn M."/>
            <person name="Kolonay J.F."/>
            <person name="Sullivan S.A."/>
            <person name="Haft D.H."/>
            <person name="Selengut J."/>
            <person name="Davidsen T.M."/>
            <person name="Zafar N."/>
            <person name="White O."/>
            <person name="Tran B."/>
            <person name="Romero C."/>
            <person name="Forberger H.A."/>
            <person name="Weidman J."/>
            <person name="Khouri H."/>
            <person name="Feldblyum T.V."/>
            <person name="Utterback T.R."/>
            <person name="Van Aken S.E."/>
            <person name="Lovley D.R."/>
            <person name="Fraser C.M."/>
        </authorList>
    </citation>
    <scope>NUCLEOTIDE SEQUENCE [LARGE SCALE GENOMIC DNA]</scope>
    <source>
        <strain evidence="7">ATCC 51573 / DSM 12127 / PCA</strain>
    </source>
</reference>
<evidence type="ECO:0000256" key="3">
    <source>
        <dbReference type="PROSITE-ProRule" id="PRU00169"/>
    </source>
</evidence>
<evidence type="ECO:0000313" key="6">
    <source>
        <dbReference type="EMBL" id="AAR35017.1"/>
    </source>
</evidence>
<dbReference type="HOGENOM" id="CLU_000445_11_28_7"/>
<proteinExistence type="predicted"/>
<dbReference type="SMART" id="SM00267">
    <property type="entry name" value="GGDEF"/>
    <property type="match status" value="1"/>
</dbReference>
<keyword evidence="3" id="KW-0597">Phosphoprotein</keyword>
<dbReference type="GO" id="GO:0052621">
    <property type="term" value="F:diguanylate cyclase activity"/>
    <property type="evidence" value="ECO:0000318"/>
    <property type="project" value="GO_Central"/>
</dbReference>
<dbReference type="STRING" id="243231.GSU1643"/>
<feature type="domain" description="Response regulatory" evidence="4">
    <location>
        <begin position="11"/>
        <end position="127"/>
    </location>
</feature>
<dbReference type="InterPro" id="IPR043128">
    <property type="entry name" value="Rev_trsase/Diguanyl_cyclase"/>
</dbReference>
<dbReference type="InterPro" id="IPR001789">
    <property type="entry name" value="Sig_transdc_resp-reg_receiver"/>
</dbReference>
<dbReference type="SMART" id="SM00448">
    <property type="entry name" value="REC"/>
    <property type="match status" value="1"/>
</dbReference>
<dbReference type="EC" id="2.7.7.65" evidence="1"/>
<organism evidence="6 7">
    <name type="scientific">Geobacter sulfurreducens (strain ATCC 51573 / DSM 12127 / PCA)</name>
    <dbReference type="NCBI Taxonomy" id="243231"/>
    <lineage>
        <taxon>Bacteria</taxon>
        <taxon>Pseudomonadati</taxon>
        <taxon>Thermodesulfobacteriota</taxon>
        <taxon>Desulfuromonadia</taxon>
        <taxon>Geobacterales</taxon>
        <taxon>Geobacteraceae</taxon>
        <taxon>Geobacter</taxon>
    </lineage>
</organism>
<evidence type="ECO:0000256" key="2">
    <source>
        <dbReference type="ARBA" id="ARBA00034247"/>
    </source>
</evidence>
<dbReference type="PROSITE" id="PS50887">
    <property type="entry name" value="GGDEF"/>
    <property type="match status" value="1"/>
</dbReference>
<dbReference type="Proteomes" id="UP000000577">
    <property type="component" value="Chromosome"/>
</dbReference>
<dbReference type="PROSITE" id="PS50110">
    <property type="entry name" value="RESPONSE_REGULATORY"/>
    <property type="match status" value="1"/>
</dbReference>
<dbReference type="NCBIfam" id="TIGR00254">
    <property type="entry name" value="GGDEF"/>
    <property type="match status" value="1"/>
</dbReference>
<dbReference type="FunCoup" id="Q74CN0">
    <property type="interactions" value="34"/>
</dbReference>
<name>Q74CN0_GEOSL</name>
<feature type="domain" description="GGDEF" evidence="5">
    <location>
        <begin position="177"/>
        <end position="316"/>
    </location>
</feature>
<accession>Q74CN0</accession>
<dbReference type="SUPFAM" id="SSF52172">
    <property type="entry name" value="CheY-like"/>
    <property type="match status" value="1"/>
</dbReference>
<dbReference type="SUPFAM" id="SSF55073">
    <property type="entry name" value="Nucleotide cyclase"/>
    <property type="match status" value="1"/>
</dbReference>
<dbReference type="InParanoid" id="Q74CN0"/>
<dbReference type="PANTHER" id="PTHR45138:SF9">
    <property type="entry name" value="DIGUANYLATE CYCLASE DGCM-RELATED"/>
    <property type="match status" value="1"/>
</dbReference>
<dbReference type="GO" id="GO:0043709">
    <property type="term" value="P:cell adhesion involved in single-species biofilm formation"/>
    <property type="evidence" value="ECO:0000318"/>
    <property type="project" value="GO_Central"/>
</dbReference>
<dbReference type="CDD" id="cd01949">
    <property type="entry name" value="GGDEF"/>
    <property type="match status" value="1"/>
</dbReference>
<dbReference type="KEGG" id="gsu:GSU1643"/>
<evidence type="ECO:0000259" key="4">
    <source>
        <dbReference type="PROSITE" id="PS50110"/>
    </source>
</evidence>
<dbReference type="InterPro" id="IPR050469">
    <property type="entry name" value="Diguanylate_Cyclase"/>
</dbReference>
<dbReference type="eggNOG" id="COG3706">
    <property type="taxonomic scope" value="Bacteria"/>
</dbReference>
<evidence type="ECO:0000259" key="5">
    <source>
        <dbReference type="PROSITE" id="PS50887"/>
    </source>
</evidence>
<dbReference type="Pfam" id="PF00072">
    <property type="entry name" value="Response_reg"/>
    <property type="match status" value="1"/>
</dbReference>
<dbReference type="EnsemblBacteria" id="AAR35017">
    <property type="protein sequence ID" value="AAR35017"/>
    <property type="gene ID" value="GSU1643"/>
</dbReference>
<comment type="catalytic activity">
    <reaction evidence="2">
        <text>2 GTP = 3',3'-c-di-GMP + 2 diphosphate</text>
        <dbReference type="Rhea" id="RHEA:24898"/>
        <dbReference type="ChEBI" id="CHEBI:33019"/>
        <dbReference type="ChEBI" id="CHEBI:37565"/>
        <dbReference type="ChEBI" id="CHEBI:58805"/>
        <dbReference type="EC" id="2.7.7.65"/>
    </reaction>
</comment>
<dbReference type="GO" id="GO:0005886">
    <property type="term" value="C:plasma membrane"/>
    <property type="evidence" value="ECO:0000318"/>
    <property type="project" value="GO_Central"/>
</dbReference>
<dbReference type="OrthoDB" id="9778432at2"/>
<dbReference type="Pfam" id="PF00990">
    <property type="entry name" value="GGDEF"/>
    <property type="match status" value="1"/>
</dbReference>
<dbReference type="Gene3D" id="3.40.50.2300">
    <property type="match status" value="1"/>
</dbReference>
<dbReference type="PANTHER" id="PTHR45138">
    <property type="entry name" value="REGULATORY COMPONENTS OF SENSORY TRANSDUCTION SYSTEM"/>
    <property type="match status" value="1"/>
</dbReference>
<protein>
    <recommendedName>
        <fullName evidence="1">diguanylate cyclase</fullName>
        <ecNumber evidence="1">2.7.7.65</ecNumber>
    </recommendedName>
</protein>
<dbReference type="FunFam" id="3.30.70.270:FF:000001">
    <property type="entry name" value="Diguanylate cyclase domain protein"/>
    <property type="match status" value="1"/>
</dbReference>
<dbReference type="RefSeq" id="WP_010942288.1">
    <property type="nucleotide sequence ID" value="NC_002939.5"/>
</dbReference>
<dbReference type="AlphaFoldDB" id="Q74CN0"/>
<evidence type="ECO:0000256" key="1">
    <source>
        <dbReference type="ARBA" id="ARBA00012528"/>
    </source>
</evidence>
<sequence length="316" mass="35675">MTDEQRQCPYPVLIAEDNALLRAVLEGNLREIGYDVVVAIDGKDALARIQSGYFPLVITDWVMPVMDGPELCRAVRSLGLEHYTYLILLTSRDSKESIISGLEAGADEYLVKPVTPEELTVRLMTARRIIDLESSLKQSMEEVRLLTMRDPLTGIYNRRYLEDRLHQEVKRTFRYERPISVVMFDIDHFKRVNDTWGHLVGDQVLKACAESVRSGVRENIDWPVRYGGEEFVVVLPETDMAGAVIVAERLRQRIALIQTSVGDGAVTVTASFGVASFTPPDQKEDLSIGEVLLERADRCLYRAKGEGRNRVCSEQL</sequence>
<gene>
    <name evidence="6" type="ordered locus">GSU1643</name>
</gene>
<dbReference type="CDD" id="cd17574">
    <property type="entry name" value="REC_OmpR"/>
    <property type="match status" value="1"/>
</dbReference>
<dbReference type="InterPro" id="IPR011006">
    <property type="entry name" value="CheY-like_superfamily"/>
</dbReference>
<feature type="modified residue" description="4-aspartylphosphate" evidence="3">
    <location>
        <position position="60"/>
    </location>
</feature>
<keyword evidence="7" id="KW-1185">Reference proteome</keyword>